<dbReference type="Proteomes" id="UP000199440">
    <property type="component" value="Unassembled WGS sequence"/>
</dbReference>
<keyword evidence="1" id="KW-0813">Transport</keyword>
<dbReference type="GO" id="GO:0046872">
    <property type="term" value="F:metal ion binding"/>
    <property type="evidence" value="ECO:0007669"/>
    <property type="project" value="UniProtKB-KW"/>
</dbReference>
<dbReference type="Gene3D" id="1.10.490.10">
    <property type="entry name" value="Globins"/>
    <property type="match status" value="1"/>
</dbReference>
<dbReference type="GO" id="GO:0020037">
    <property type="term" value="F:heme binding"/>
    <property type="evidence" value="ECO:0007669"/>
    <property type="project" value="InterPro"/>
</dbReference>
<keyword evidence="3" id="KW-0479">Metal-binding</keyword>
<dbReference type="SUPFAM" id="SSF46458">
    <property type="entry name" value="Globin-like"/>
    <property type="match status" value="1"/>
</dbReference>
<dbReference type="RefSeq" id="WP_089888742.1">
    <property type="nucleotide sequence ID" value="NZ_FNGV01000004.1"/>
</dbReference>
<dbReference type="EMBL" id="FNGV01000004">
    <property type="protein sequence ID" value="SDM04781.1"/>
    <property type="molecule type" value="Genomic_DNA"/>
</dbReference>
<dbReference type="Pfam" id="PF01152">
    <property type="entry name" value="Bac_globin"/>
    <property type="match status" value="1"/>
</dbReference>
<dbReference type="AlphaFoldDB" id="A0A1G9Q247"/>
<proteinExistence type="predicted"/>
<sequence length="120" mass="13802">MSETNDLFERIGGTDIVNAAAKIFYRKVITDDSMEHLFADSNIETQRKKQKAFVAHVFGVPEKKIKNKKYAYKLLKLTEDHFNLVTGYLIDTLRELNVPKDLIDEVLMIANDTHEELSAE</sequence>
<keyword evidence="2" id="KW-0349">Heme</keyword>
<evidence type="ECO:0000313" key="6">
    <source>
        <dbReference type="Proteomes" id="UP000199440"/>
    </source>
</evidence>
<reference evidence="5 6" key="1">
    <citation type="submission" date="2016-10" db="EMBL/GenBank/DDBJ databases">
        <authorList>
            <person name="de Groot N.N."/>
        </authorList>
    </citation>
    <scope>NUCLEOTIDE SEQUENCE [LARGE SCALE GENOMIC DNA]</scope>
    <source>
        <strain evidence="5 6">DSM 19886</strain>
    </source>
</reference>
<dbReference type="InterPro" id="IPR012292">
    <property type="entry name" value="Globin/Proto"/>
</dbReference>
<keyword evidence="6" id="KW-1185">Reference proteome</keyword>
<evidence type="ECO:0000256" key="1">
    <source>
        <dbReference type="ARBA" id="ARBA00022448"/>
    </source>
</evidence>
<dbReference type="GO" id="GO:0019825">
    <property type="term" value="F:oxygen binding"/>
    <property type="evidence" value="ECO:0007669"/>
    <property type="project" value="InterPro"/>
</dbReference>
<dbReference type="CDD" id="cd00454">
    <property type="entry name" value="TrHb1_N"/>
    <property type="match status" value="1"/>
</dbReference>
<gene>
    <name evidence="5" type="ORF">SAMN04488514_104259</name>
</gene>
<dbReference type="STRING" id="192904.SAMN04488514_104259"/>
<keyword evidence="4" id="KW-0408">Iron</keyword>
<evidence type="ECO:0000256" key="3">
    <source>
        <dbReference type="ARBA" id="ARBA00022723"/>
    </source>
</evidence>
<protein>
    <submittedName>
        <fullName evidence="5">Hemoglobin</fullName>
    </submittedName>
</protein>
<dbReference type="InterPro" id="IPR001486">
    <property type="entry name" value="Hemoglobin_trunc"/>
</dbReference>
<organism evidence="5 6">
    <name type="scientific">Kriegella aquimaris</name>
    <dbReference type="NCBI Taxonomy" id="192904"/>
    <lineage>
        <taxon>Bacteria</taxon>
        <taxon>Pseudomonadati</taxon>
        <taxon>Bacteroidota</taxon>
        <taxon>Flavobacteriia</taxon>
        <taxon>Flavobacteriales</taxon>
        <taxon>Flavobacteriaceae</taxon>
        <taxon>Kriegella</taxon>
    </lineage>
</organism>
<dbReference type="OrthoDB" id="9790913at2"/>
<evidence type="ECO:0000256" key="4">
    <source>
        <dbReference type="ARBA" id="ARBA00023004"/>
    </source>
</evidence>
<evidence type="ECO:0000313" key="5">
    <source>
        <dbReference type="EMBL" id="SDM04781.1"/>
    </source>
</evidence>
<evidence type="ECO:0000256" key="2">
    <source>
        <dbReference type="ARBA" id="ARBA00022617"/>
    </source>
</evidence>
<dbReference type="InterPro" id="IPR009050">
    <property type="entry name" value="Globin-like_sf"/>
</dbReference>
<accession>A0A1G9Q247</accession>
<name>A0A1G9Q247_9FLAO</name>